<sequence length="72" mass="8578">ERRGKITSHQIIYVYRYSKNLISCTLHSWQPWNKSKQHNSTGNQSPESRITRQWVILIPYTTSNSWHMSTTN</sequence>
<protein>
    <submittedName>
        <fullName evidence="1">Uncharacterized protein</fullName>
    </submittedName>
</protein>
<accession>A0AAV0GQY1</accession>
<dbReference type="Proteomes" id="UP001154282">
    <property type="component" value="Unassembled WGS sequence"/>
</dbReference>
<feature type="non-terminal residue" evidence="1">
    <location>
        <position position="1"/>
    </location>
</feature>
<dbReference type="AlphaFoldDB" id="A0AAV0GQY1"/>
<name>A0AAV0GQY1_9ROSI</name>
<dbReference type="EMBL" id="CAMGYJ010000002">
    <property type="protein sequence ID" value="CAI0375407.1"/>
    <property type="molecule type" value="Genomic_DNA"/>
</dbReference>
<comment type="caution">
    <text evidence="1">The sequence shown here is derived from an EMBL/GenBank/DDBJ whole genome shotgun (WGS) entry which is preliminary data.</text>
</comment>
<proteinExistence type="predicted"/>
<evidence type="ECO:0000313" key="2">
    <source>
        <dbReference type="Proteomes" id="UP001154282"/>
    </source>
</evidence>
<organism evidence="1 2">
    <name type="scientific">Linum tenue</name>
    <dbReference type="NCBI Taxonomy" id="586396"/>
    <lineage>
        <taxon>Eukaryota</taxon>
        <taxon>Viridiplantae</taxon>
        <taxon>Streptophyta</taxon>
        <taxon>Embryophyta</taxon>
        <taxon>Tracheophyta</taxon>
        <taxon>Spermatophyta</taxon>
        <taxon>Magnoliopsida</taxon>
        <taxon>eudicotyledons</taxon>
        <taxon>Gunneridae</taxon>
        <taxon>Pentapetalae</taxon>
        <taxon>rosids</taxon>
        <taxon>fabids</taxon>
        <taxon>Malpighiales</taxon>
        <taxon>Linaceae</taxon>
        <taxon>Linum</taxon>
    </lineage>
</organism>
<keyword evidence="2" id="KW-1185">Reference proteome</keyword>
<evidence type="ECO:0000313" key="1">
    <source>
        <dbReference type="EMBL" id="CAI0375407.1"/>
    </source>
</evidence>
<gene>
    <name evidence="1" type="ORF">LITE_LOCUS574</name>
</gene>
<reference evidence="1" key="1">
    <citation type="submission" date="2022-08" db="EMBL/GenBank/DDBJ databases">
        <authorList>
            <person name="Gutierrez-Valencia J."/>
        </authorList>
    </citation>
    <scope>NUCLEOTIDE SEQUENCE</scope>
</reference>